<dbReference type="GO" id="GO:1990281">
    <property type="term" value="C:efflux pump complex"/>
    <property type="evidence" value="ECO:0007669"/>
    <property type="project" value="TreeGrafter"/>
</dbReference>
<feature type="transmembrane region" description="Helical" evidence="10">
    <location>
        <begin position="36"/>
        <end position="54"/>
    </location>
</feature>
<evidence type="ECO:0000256" key="5">
    <source>
        <dbReference type="ARBA" id="ARBA00022475"/>
    </source>
</evidence>
<feature type="domain" description="Multidrug resistance protein MdtA-like C-terminal permuted SH3" evidence="14">
    <location>
        <begin position="346"/>
        <end position="406"/>
    </location>
</feature>
<evidence type="ECO:0000256" key="7">
    <source>
        <dbReference type="ARBA" id="ARBA00023054"/>
    </source>
</evidence>
<reference evidence="15 16" key="1">
    <citation type="submission" date="2015-09" db="EMBL/GenBank/DDBJ databases">
        <title>Genome announcement of multiple Pseudomonas syringae strains.</title>
        <authorList>
            <person name="Thakur S."/>
            <person name="Wang P.W."/>
            <person name="Gong Y."/>
            <person name="Weir B.S."/>
            <person name="Guttman D.S."/>
        </authorList>
    </citation>
    <scope>NUCLEOTIDE SEQUENCE [LARGE SCALE GENOMIC DNA]</scope>
    <source>
        <strain evidence="15 16">ICMP4455</strain>
    </source>
</reference>
<dbReference type="InterPro" id="IPR058625">
    <property type="entry name" value="MdtA-like_BSH"/>
</dbReference>
<keyword evidence="7" id="KW-0175">Coiled coil</keyword>
<dbReference type="Pfam" id="PF25876">
    <property type="entry name" value="HH_MFP_RND"/>
    <property type="match status" value="1"/>
</dbReference>
<comment type="similarity">
    <text evidence="3">Belongs to the membrane fusion protein (MFP) (TC 8.A.1) family.</text>
</comment>
<keyword evidence="4" id="KW-0813">Transport</keyword>
<evidence type="ECO:0000256" key="8">
    <source>
        <dbReference type="ARBA" id="ARBA00023136"/>
    </source>
</evidence>
<dbReference type="PATRIC" id="fig|129137.4.peg.5137"/>
<evidence type="ECO:0000256" key="6">
    <source>
        <dbReference type="ARBA" id="ARBA00022519"/>
    </source>
</evidence>
<feature type="compositionally biased region" description="Basic and acidic residues" evidence="9">
    <location>
        <begin position="432"/>
        <end position="452"/>
    </location>
</feature>
<dbReference type="SUPFAM" id="SSF111369">
    <property type="entry name" value="HlyD-like secretion proteins"/>
    <property type="match status" value="1"/>
</dbReference>
<feature type="domain" description="Multidrug resistance protein MdtA-like barrel-sandwich hybrid" evidence="12">
    <location>
        <begin position="111"/>
        <end position="254"/>
    </location>
</feature>
<dbReference type="Gene3D" id="2.40.50.100">
    <property type="match status" value="1"/>
</dbReference>
<keyword evidence="5" id="KW-1003">Cell membrane</keyword>
<evidence type="ECO:0000256" key="10">
    <source>
        <dbReference type="SAM" id="Phobius"/>
    </source>
</evidence>
<evidence type="ECO:0000259" key="11">
    <source>
        <dbReference type="Pfam" id="PF25876"/>
    </source>
</evidence>
<keyword evidence="10" id="KW-0812">Transmembrane</keyword>
<comment type="subcellular location">
    <subcellularLocation>
        <location evidence="1">Cell inner membrane</location>
    </subcellularLocation>
    <subcellularLocation>
        <location evidence="2">Membrane</location>
        <topology evidence="2">Lipid-anchor</topology>
    </subcellularLocation>
</comment>
<evidence type="ECO:0000313" key="16">
    <source>
        <dbReference type="Proteomes" id="UP000050490"/>
    </source>
</evidence>
<evidence type="ECO:0000259" key="13">
    <source>
        <dbReference type="Pfam" id="PF25944"/>
    </source>
</evidence>
<keyword evidence="8 10" id="KW-0472">Membrane</keyword>
<dbReference type="PANTHER" id="PTHR30469:SF12">
    <property type="entry name" value="MULTIDRUG RESISTANCE PROTEIN MDTA"/>
    <property type="match status" value="1"/>
</dbReference>
<dbReference type="InterPro" id="IPR006143">
    <property type="entry name" value="RND_pump_MFP"/>
</dbReference>
<dbReference type="Pfam" id="PF25967">
    <property type="entry name" value="RND-MFP_C"/>
    <property type="match status" value="1"/>
</dbReference>
<gene>
    <name evidence="15" type="ORF">ALO70_05482</name>
</gene>
<feature type="region of interest" description="Disordered" evidence="9">
    <location>
        <begin position="412"/>
        <end position="452"/>
    </location>
</feature>
<dbReference type="FunFam" id="2.40.420.20:FF:000001">
    <property type="entry name" value="Efflux RND transporter periplasmic adaptor subunit"/>
    <property type="match status" value="1"/>
</dbReference>
<dbReference type="InterPro" id="IPR058627">
    <property type="entry name" value="MdtA-like_C"/>
</dbReference>
<dbReference type="NCBIfam" id="TIGR01730">
    <property type="entry name" value="RND_mfp"/>
    <property type="match status" value="1"/>
</dbReference>
<keyword evidence="10" id="KW-1133">Transmembrane helix</keyword>
<dbReference type="Gene3D" id="2.40.420.20">
    <property type="match status" value="1"/>
</dbReference>
<dbReference type="Pfam" id="PF25944">
    <property type="entry name" value="Beta-barrel_RND"/>
    <property type="match status" value="1"/>
</dbReference>
<evidence type="ECO:0000256" key="1">
    <source>
        <dbReference type="ARBA" id="ARBA00004533"/>
    </source>
</evidence>
<dbReference type="EMBL" id="LJQI01000402">
    <property type="protein sequence ID" value="KPX20841.1"/>
    <property type="molecule type" value="Genomic_DNA"/>
</dbReference>
<accession>A0A0P9Q1C3</accession>
<evidence type="ECO:0000259" key="12">
    <source>
        <dbReference type="Pfam" id="PF25917"/>
    </source>
</evidence>
<dbReference type="Gene3D" id="1.10.287.470">
    <property type="entry name" value="Helix hairpin bin"/>
    <property type="match status" value="1"/>
</dbReference>
<evidence type="ECO:0000313" key="15">
    <source>
        <dbReference type="EMBL" id="KPX20841.1"/>
    </source>
</evidence>
<evidence type="ECO:0000256" key="3">
    <source>
        <dbReference type="ARBA" id="ARBA00009477"/>
    </source>
</evidence>
<evidence type="ECO:0000256" key="4">
    <source>
        <dbReference type="ARBA" id="ARBA00022448"/>
    </source>
</evidence>
<evidence type="ECO:0000259" key="14">
    <source>
        <dbReference type="Pfam" id="PF25967"/>
    </source>
</evidence>
<dbReference type="Gene3D" id="2.40.30.170">
    <property type="match status" value="1"/>
</dbReference>
<dbReference type="NCBIfam" id="NF008589">
    <property type="entry name" value="PRK11556.1"/>
    <property type="match status" value="1"/>
</dbReference>
<feature type="compositionally biased region" description="Basic and acidic residues" evidence="9">
    <location>
        <begin position="412"/>
        <end position="421"/>
    </location>
</feature>
<name>A0A0P9Q1C3_PSEA0</name>
<dbReference type="PANTHER" id="PTHR30469">
    <property type="entry name" value="MULTIDRUG RESISTANCE PROTEIN MDTA"/>
    <property type="match status" value="1"/>
</dbReference>
<dbReference type="GO" id="GO:0015562">
    <property type="term" value="F:efflux transmembrane transporter activity"/>
    <property type="evidence" value="ECO:0007669"/>
    <property type="project" value="TreeGrafter"/>
</dbReference>
<feature type="domain" description="Multidrug resistance protein MdtA-like alpha-helical hairpin" evidence="11">
    <location>
        <begin position="152"/>
        <end position="221"/>
    </location>
</feature>
<keyword evidence="6" id="KW-0997">Cell inner membrane</keyword>
<organism evidence="15 16">
    <name type="scientific">Pseudomonas amygdali pv. eriobotryae</name>
    <dbReference type="NCBI Taxonomy" id="129137"/>
    <lineage>
        <taxon>Bacteria</taxon>
        <taxon>Pseudomonadati</taxon>
        <taxon>Pseudomonadota</taxon>
        <taxon>Gammaproteobacteria</taxon>
        <taxon>Pseudomonadales</taxon>
        <taxon>Pseudomonadaceae</taxon>
        <taxon>Pseudomonas</taxon>
        <taxon>Pseudomonas amygdali</taxon>
    </lineage>
</organism>
<feature type="domain" description="Multidrug resistance protein MdtA-like beta-barrel" evidence="13">
    <location>
        <begin position="258"/>
        <end position="342"/>
    </location>
</feature>
<evidence type="ECO:0000256" key="2">
    <source>
        <dbReference type="ARBA" id="ARBA00004635"/>
    </source>
</evidence>
<proteinExistence type="inferred from homology"/>
<dbReference type="InterPro" id="IPR058626">
    <property type="entry name" value="MdtA-like_b-barrel"/>
</dbReference>
<comment type="caution">
    <text evidence="15">The sequence shown here is derived from an EMBL/GenBank/DDBJ whole genome shotgun (WGS) entry which is preliminary data.</text>
</comment>
<dbReference type="Proteomes" id="UP000050490">
    <property type="component" value="Unassembled WGS sequence"/>
</dbReference>
<evidence type="ECO:0000256" key="9">
    <source>
        <dbReference type="SAM" id="MobiDB-lite"/>
    </source>
</evidence>
<dbReference type="InterPro" id="IPR058624">
    <property type="entry name" value="MdtA-like_HH"/>
</dbReference>
<dbReference type="GO" id="GO:0005886">
    <property type="term" value="C:plasma membrane"/>
    <property type="evidence" value="ECO:0007669"/>
    <property type="project" value="UniProtKB-SubCell"/>
</dbReference>
<dbReference type="Pfam" id="PF25917">
    <property type="entry name" value="BSH_RND"/>
    <property type="match status" value="1"/>
</dbReference>
<protein>
    <submittedName>
        <fullName evidence="15">HlyD family secretion protein</fullName>
    </submittedName>
</protein>
<dbReference type="AlphaFoldDB" id="A0A0P9Q1C3"/>
<sequence>MLVTHLCLLFSLLKKPPPVMVDLFMQSSGSRKSRRWLISLLILLAIVALCWWLWPASTPGKGAESKKHGAGGVARPGFGASAVAVPVRVAPATEGDFPIYYKALGTVTAMNTINVRSRVAGELVKLYFQEGQMVKAGDLLAEIDPRSYQVALQQAEGTLATNQALLKNAQLDVQRYRGLFAEDSIAKQTLDTAESLVNQYKGTIKTNQAAVADAKLSLDFTRIRAPIAGRVGLKQLDVGNLVAANDTTALVVITQTQPISVAFTLPEKDLSKVISRYRTGDKLPVEAWDRGDTKMQASGVLASLDNQIDVTTGTLKFKARFDNGDEILFPNQFVNVRLRADTLKQVTLVPTAAVQFGTDGTFVYVLDGDKKVKLKLLKTGPSDETSTVITEGLAAGERVVLEGTDRLRDGAEVEVVNDSKDVPAGPVQKLQGKPDSKTDKSAALGKVEKPNV</sequence>